<evidence type="ECO:0000313" key="1">
    <source>
        <dbReference type="EMBL" id="GAA3760885.1"/>
    </source>
</evidence>
<evidence type="ECO:0000313" key="2">
    <source>
        <dbReference type="Proteomes" id="UP001499884"/>
    </source>
</evidence>
<protein>
    <submittedName>
        <fullName evidence="1">Uncharacterized protein</fullName>
    </submittedName>
</protein>
<reference evidence="2" key="1">
    <citation type="journal article" date="2019" name="Int. J. Syst. Evol. Microbiol.">
        <title>The Global Catalogue of Microorganisms (GCM) 10K type strain sequencing project: providing services to taxonomists for standard genome sequencing and annotation.</title>
        <authorList>
            <consortium name="The Broad Institute Genomics Platform"/>
            <consortium name="The Broad Institute Genome Sequencing Center for Infectious Disease"/>
            <person name="Wu L."/>
            <person name="Ma J."/>
        </authorList>
    </citation>
    <scope>NUCLEOTIDE SEQUENCE [LARGE SCALE GENOMIC DNA]</scope>
    <source>
        <strain evidence="2">JCM 30846</strain>
    </source>
</reference>
<proteinExistence type="predicted"/>
<dbReference type="Proteomes" id="UP001499884">
    <property type="component" value="Unassembled WGS sequence"/>
</dbReference>
<keyword evidence="2" id="KW-1185">Reference proteome</keyword>
<organism evidence="1 2">
    <name type="scientific">Streptomyces tremellae</name>
    <dbReference type="NCBI Taxonomy" id="1124239"/>
    <lineage>
        <taxon>Bacteria</taxon>
        <taxon>Bacillati</taxon>
        <taxon>Actinomycetota</taxon>
        <taxon>Actinomycetes</taxon>
        <taxon>Kitasatosporales</taxon>
        <taxon>Streptomycetaceae</taxon>
        <taxon>Streptomyces</taxon>
    </lineage>
</organism>
<sequence>MSDEPLKLRSDTGEPYLLAVPHRPITDSRLSAADVGVYMRCRWLGEVCFPYGNLDWLIADLRMPPEETRASVRRLVELGYLDTVGPVEIESITAQDIAAHVRDAIEATMDELTPAERTAVARLADLVEQRRDRAVAALRAQIGREFDLP</sequence>
<gene>
    <name evidence="1" type="ORF">GCM10023082_63790</name>
</gene>
<dbReference type="RefSeq" id="WP_345655341.1">
    <property type="nucleotide sequence ID" value="NZ_BAABEP010000089.1"/>
</dbReference>
<dbReference type="EMBL" id="BAABEP010000089">
    <property type="protein sequence ID" value="GAA3760885.1"/>
    <property type="molecule type" value="Genomic_DNA"/>
</dbReference>
<accession>A0ABP7GH70</accession>
<name>A0ABP7GH70_9ACTN</name>
<comment type="caution">
    <text evidence="1">The sequence shown here is derived from an EMBL/GenBank/DDBJ whole genome shotgun (WGS) entry which is preliminary data.</text>
</comment>